<dbReference type="PROSITE" id="PS51021">
    <property type="entry name" value="BAR"/>
    <property type="match status" value="1"/>
</dbReference>
<name>A0A8K0KN75_LADFU</name>
<gene>
    <name evidence="3" type="ORF">J437_LFUL018085</name>
</gene>
<organism evidence="3 4">
    <name type="scientific">Ladona fulva</name>
    <name type="common">Scarce chaser dragonfly</name>
    <name type="synonym">Libellula fulva</name>
    <dbReference type="NCBI Taxonomy" id="123851"/>
    <lineage>
        <taxon>Eukaryota</taxon>
        <taxon>Metazoa</taxon>
        <taxon>Ecdysozoa</taxon>
        <taxon>Arthropoda</taxon>
        <taxon>Hexapoda</taxon>
        <taxon>Insecta</taxon>
        <taxon>Pterygota</taxon>
        <taxon>Palaeoptera</taxon>
        <taxon>Odonata</taxon>
        <taxon>Epiprocta</taxon>
        <taxon>Anisoptera</taxon>
        <taxon>Libelluloidea</taxon>
        <taxon>Libellulidae</taxon>
        <taxon>Ladona</taxon>
    </lineage>
</organism>
<sequence>MDDGNATLSDRMSKLSLHSVLKKSSRLGMKLSTSLGIGLTAKDPEFDVHELLFRSIEKSIKCFVKNVEILYSGLEEVITCQCTCGEILSNCFKENNDTGVSEFHATQNTIMTKYLVEFKTVIESRVLKPLNILIDLFEGPDKLIQKRNDKLLDYNKALARPDKAKESKLMHDEILLSKNNYDALNSQLLEELPKLSVLSNEIFLECIAAFLSARKLFTGRATKQYLSLC</sequence>
<dbReference type="GO" id="GO:0005085">
    <property type="term" value="F:guanyl-nucleotide exchange factor activity"/>
    <property type="evidence" value="ECO:0007669"/>
    <property type="project" value="UniProtKB-KW"/>
</dbReference>
<evidence type="ECO:0000313" key="4">
    <source>
        <dbReference type="Proteomes" id="UP000792457"/>
    </source>
</evidence>
<dbReference type="EMBL" id="KZ309301">
    <property type="protein sequence ID" value="KAG8238202.1"/>
    <property type="molecule type" value="Genomic_DNA"/>
</dbReference>
<dbReference type="Pfam" id="PF03114">
    <property type="entry name" value="BAR"/>
    <property type="match status" value="1"/>
</dbReference>
<dbReference type="InterPro" id="IPR027267">
    <property type="entry name" value="AH/BAR_dom_sf"/>
</dbReference>
<dbReference type="SUPFAM" id="SSF103657">
    <property type="entry name" value="BAR/IMD domain-like"/>
    <property type="match status" value="1"/>
</dbReference>
<reference evidence="3" key="2">
    <citation type="submission" date="2017-10" db="EMBL/GenBank/DDBJ databases">
        <title>Ladona fulva Genome sequencing and assembly.</title>
        <authorList>
            <person name="Murali S."/>
            <person name="Richards S."/>
            <person name="Bandaranaike D."/>
            <person name="Bellair M."/>
            <person name="Blankenburg K."/>
            <person name="Chao H."/>
            <person name="Dinh H."/>
            <person name="Doddapaneni H."/>
            <person name="Dugan-Rocha S."/>
            <person name="Elkadiri S."/>
            <person name="Gnanaolivu R."/>
            <person name="Hernandez B."/>
            <person name="Skinner E."/>
            <person name="Javaid M."/>
            <person name="Lee S."/>
            <person name="Li M."/>
            <person name="Ming W."/>
            <person name="Munidasa M."/>
            <person name="Muniz J."/>
            <person name="Nguyen L."/>
            <person name="Hughes D."/>
            <person name="Osuji N."/>
            <person name="Pu L.-L."/>
            <person name="Puazo M."/>
            <person name="Qu C."/>
            <person name="Quiroz J."/>
            <person name="Raj R."/>
            <person name="Weissenberger G."/>
            <person name="Xin Y."/>
            <person name="Zou X."/>
            <person name="Han Y."/>
            <person name="Worley K."/>
            <person name="Muzny D."/>
            <person name="Gibbs R."/>
        </authorList>
    </citation>
    <scope>NUCLEOTIDE SEQUENCE</scope>
    <source>
        <strain evidence="3">Sampled in the wild</strain>
    </source>
</reference>
<evidence type="ECO:0000313" key="3">
    <source>
        <dbReference type="EMBL" id="KAG8238202.1"/>
    </source>
</evidence>
<dbReference type="Proteomes" id="UP000792457">
    <property type="component" value="Unassembled WGS sequence"/>
</dbReference>
<evidence type="ECO:0000259" key="2">
    <source>
        <dbReference type="PROSITE" id="PS51021"/>
    </source>
</evidence>
<dbReference type="PANTHER" id="PTHR22834:SF20">
    <property type="entry name" value="SH3 DOMAIN-CONTAINING PROTEIN"/>
    <property type="match status" value="1"/>
</dbReference>
<feature type="domain" description="BAR" evidence="2">
    <location>
        <begin position="31"/>
        <end position="229"/>
    </location>
</feature>
<dbReference type="OrthoDB" id="27823at2759"/>
<dbReference type="InterPro" id="IPR004148">
    <property type="entry name" value="BAR_dom"/>
</dbReference>
<dbReference type="SMART" id="SM00721">
    <property type="entry name" value="BAR"/>
    <property type="match status" value="1"/>
</dbReference>
<dbReference type="GO" id="GO:0005737">
    <property type="term" value="C:cytoplasm"/>
    <property type="evidence" value="ECO:0007669"/>
    <property type="project" value="InterPro"/>
</dbReference>
<evidence type="ECO:0000256" key="1">
    <source>
        <dbReference type="ARBA" id="ARBA00022658"/>
    </source>
</evidence>
<dbReference type="Gene3D" id="1.20.1270.60">
    <property type="entry name" value="Arfaptin homology (AH) domain/BAR domain"/>
    <property type="match status" value="1"/>
</dbReference>
<dbReference type="PANTHER" id="PTHR22834">
    <property type="entry name" value="NUCLEAR FUSION PROTEIN FUS2"/>
    <property type="match status" value="1"/>
</dbReference>
<accession>A0A8K0KN75</accession>
<dbReference type="AlphaFoldDB" id="A0A8K0KN75"/>
<protein>
    <recommendedName>
        <fullName evidence="2">BAR domain-containing protein</fullName>
    </recommendedName>
</protein>
<feature type="non-terminal residue" evidence="3">
    <location>
        <position position="229"/>
    </location>
</feature>
<keyword evidence="1" id="KW-0344">Guanine-nucleotide releasing factor</keyword>
<keyword evidence="4" id="KW-1185">Reference proteome</keyword>
<comment type="caution">
    <text evidence="3">The sequence shown here is derived from an EMBL/GenBank/DDBJ whole genome shotgun (WGS) entry which is preliminary data.</text>
</comment>
<dbReference type="InterPro" id="IPR051492">
    <property type="entry name" value="Dynamin-Rho_GEF"/>
</dbReference>
<proteinExistence type="predicted"/>
<reference evidence="3" key="1">
    <citation type="submission" date="2013-04" db="EMBL/GenBank/DDBJ databases">
        <authorList>
            <person name="Qu J."/>
            <person name="Murali S.C."/>
            <person name="Bandaranaike D."/>
            <person name="Bellair M."/>
            <person name="Blankenburg K."/>
            <person name="Chao H."/>
            <person name="Dinh H."/>
            <person name="Doddapaneni H."/>
            <person name="Downs B."/>
            <person name="Dugan-Rocha S."/>
            <person name="Elkadiri S."/>
            <person name="Gnanaolivu R.D."/>
            <person name="Hernandez B."/>
            <person name="Javaid M."/>
            <person name="Jayaseelan J.C."/>
            <person name="Lee S."/>
            <person name="Li M."/>
            <person name="Ming W."/>
            <person name="Munidasa M."/>
            <person name="Muniz J."/>
            <person name="Nguyen L."/>
            <person name="Ongeri F."/>
            <person name="Osuji N."/>
            <person name="Pu L.-L."/>
            <person name="Puazo M."/>
            <person name="Qu C."/>
            <person name="Quiroz J."/>
            <person name="Raj R."/>
            <person name="Weissenberger G."/>
            <person name="Xin Y."/>
            <person name="Zou X."/>
            <person name="Han Y."/>
            <person name="Richards S."/>
            <person name="Worley K."/>
            <person name="Muzny D."/>
            <person name="Gibbs R."/>
        </authorList>
    </citation>
    <scope>NUCLEOTIDE SEQUENCE</scope>
    <source>
        <strain evidence="3">Sampled in the wild</strain>
    </source>
</reference>